<name>A0A7C5QND2_CALS0</name>
<dbReference type="SMART" id="SM00790">
    <property type="entry name" value="AFOR_N"/>
    <property type="match status" value="1"/>
</dbReference>
<dbReference type="Gene3D" id="1.10.569.10">
    <property type="entry name" value="Aldehyde Ferredoxin Oxidoreductase Protein, subunit A, domain 2"/>
    <property type="match status" value="1"/>
</dbReference>
<dbReference type="GO" id="GO:0046872">
    <property type="term" value="F:metal ion binding"/>
    <property type="evidence" value="ECO:0007669"/>
    <property type="project" value="UniProtKB-KW"/>
</dbReference>
<evidence type="ECO:0000256" key="2">
    <source>
        <dbReference type="ARBA" id="ARBA00011032"/>
    </source>
</evidence>
<dbReference type="PANTHER" id="PTHR30038:SF7">
    <property type="entry name" value="TUNGSTEN-CONTAINING GLYCERALDEHYDE-3-PHOSPHATE:FERREDOXIN OXIDOREDUCTASE"/>
    <property type="match status" value="1"/>
</dbReference>
<evidence type="ECO:0000256" key="8">
    <source>
        <dbReference type="ARBA" id="ARBA00049934"/>
    </source>
</evidence>
<comment type="cofactor">
    <cofactor evidence="1">
        <name>[4Fe-4S] cluster</name>
        <dbReference type="ChEBI" id="CHEBI:49883"/>
    </cofactor>
</comment>
<dbReference type="GO" id="GO:0009055">
    <property type="term" value="F:electron transfer activity"/>
    <property type="evidence" value="ECO:0007669"/>
    <property type="project" value="InterPro"/>
</dbReference>
<comment type="similarity">
    <text evidence="2">Belongs to the AOR/FOR family.</text>
</comment>
<dbReference type="Pfam" id="PF02730">
    <property type="entry name" value="AFOR_N"/>
    <property type="match status" value="1"/>
</dbReference>
<evidence type="ECO:0000259" key="9">
    <source>
        <dbReference type="SMART" id="SM00790"/>
    </source>
</evidence>
<dbReference type="Gene3D" id="3.60.9.10">
    <property type="entry name" value="Aldehyde ferredoxin oxidoreductase, N-terminal domain"/>
    <property type="match status" value="1"/>
</dbReference>
<dbReference type="AlphaFoldDB" id="A0A7C5QND2"/>
<dbReference type="InterPro" id="IPR013985">
    <property type="entry name" value="Ald_Fedxn_OxRdtase_dom3"/>
</dbReference>
<comment type="cofactor">
    <cofactor evidence="8">
        <name>tungstopterin</name>
        <dbReference type="ChEBI" id="CHEBI:30402"/>
    </cofactor>
</comment>
<dbReference type="InterPro" id="IPR051919">
    <property type="entry name" value="W-dependent_AOR"/>
</dbReference>
<evidence type="ECO:0000256" key="5">
    <source>
        <dbReference type="ARBA" id="ARBA00023002"/>
    </source>
</evidence>
<dbReference type="EMBL" id="DRWN01000031">
    <property type="protein sequence ID" value="HHK68455.1"/>
    <property type="molecule type" value="Genomic_DNA"/>
</dbReference>
<protein>
    <recommendedName>
        <fullName evidence="9">Aldehyde ferredoxin oxidoreductase N-terminal domain-containing protein</fullName>
    </recommendedName>
</protein>
<evidence type="ECO:0000256" key="7">
    <source>
        <dbReference type="ARBA" id="ARBA00023014"/>
    </source>
</evidence>
<evidence type="ECO:0000256" key="6">
    <source>
        <dbReference type="ARBA" id="ARBA00023004"/>
    </source>
</evidence>
<comment type="caution">
    <text evidence="10">The sequence shown here is derived from an EMBL/GenBank/DDBJ whole genome shotgun (WGS) entry which is preliminary data.</text>
</comment>
<dbReference type="InterPro" id="IPR013984">
    <property type="entry name" value="Ald_Fedxn_OxRdtase_dom2"/>
</dbReference>
<dbReference type="Pfam" id="PF01314">
    <property type="entry name" value="AFOR_C"/>
    <property type="match status" value="1"/>
</dbReference>
<organism evidence="10">
    <name type="scientific">Caldiarchaeum subterraneum</name>
    <dbReference type="NCBI Taxonomy" id="311458"/>
    <lineage>
        <taxon>Archaea</taxon>
        <taxon>Nitrososphaerota</taxon>
        <taxon>Candidatus Caldarchaeales</taxon>
        <taxon>Candidatus Caldarchaeaceae</taxon>
        <taxon>Candidatus Caldarchaeum</taxon>
    </lineage>
</organism>
<accession>A0A7C5QND2</accession>
<keyword evidence="6" id="KW-0408">Iron</keyword>
<reference evidence="10" key="1">
    <citation type="journal article" date="2020" name="mSystems">
        <title>Genome- and Community-Level Interaction Insights into Carbon Utilization and Element Cycling Functions of Hydrothermarchaeota in Hydrothermal Sediment.</title>
        <authorList>
            <person name="Zhou Z."/>
            <person name="Liu Y."/>
            <person name="Xu W."/>
            <person name="Pan J."/>
            <person name="Luo Z.H."/>
            <person name="Li M."/>
        </authorList>
    </citation>
    <scope>NUCLEOTIDE SEQUENCE [LARGE SCALE GENOMIC DNA]</scope>
    <source>
        <strain evidence="10">SpSt-1056</strain>
    </source>
</reference>
<dbReference type="InterPro" id="IPR013983">
    <property type="entry name" value="Ald_Fedxn_OxRdtase_N"/>
</dbReference>
<sequence>MTDTFKPDLPSSTSLMALIGKAMYFYKISSCVQTSLKIMEINLTDGNVEEHVCEDDVLRALLGGRCLGVALLSRRRILADPLEPSSPVVVSVGAMAGTGFPLANRLTMVFRSPLTGTVAWTQTGGYAAYELARLGVRALIITGAAEKLSCLLIDSKGVSLVDAEGLRGCGAMETCSRLRQAYGDCRVLSIGPAGERLVKISTVVNDMGRASGVRHGIGAIFGSKNLKAIVLKSGKHDARKPHDTLRFARLIRKLHAKMASSNLLNHEKGLFAVHGTAIAAEAIGENHALPVQNYRRTWHTAFQEVGGHMLTSTVLMTRLTCSTCPVSCRRETLGKGLRGEGPDYAQISSLGTNCMLFDLDEIAYLTQICYEHGVDPIEMGNTLAVYADLSERGYVRPKLGWGDYGAMASLVERVADKEEVGEVLAEGAFETAKSFGDADAAPSVKKISIQNADPRAEHAWGLVNAVENFGGAAHVWVYPQLVKSFQSLGVETIHDDNPDAEKLAERVYVKQTQVAVLDSLGVCAFSALAFTWQDYAEGFTSFYGTVLEDDFTTLGEKILTMERMLNTLYGFSEDSDKLPKRFVEEPIPDGKHAGEVCPLNDLMRPYVKIRRDIGFSDMLSCLSFLS</sequence>
<evidence type="ECO:0000256" key="1">
    <source>
        <dbReference type="ARBA" id="ARBA00001966"/>
    </source>
</evidence>
<evidence type="ECO:0000313" key="10">
    <source>
        <dbReference type="EMBL" id="HHK68455.1"/>
    </source>
</evidence>
<dbReference type="PANTHER" id="PTHR30038">
    <property type="entry name" value="ALDEHYDE FERREDOXIN OXIDOREDUCTASE"/>
    <property type="match status" value="1"/>
</dbReference>
<dbReference type="SUPFAM" id="SSF48310">
    <property type="entry name" value="Aldehyde ferredoxin oxidoreductase, C-terminal domains"/>
    <property type="match status" value="1"/>
</dbReference>
<proteinExistence type="inferred from homology"/>
<keyword evidence="5" id="KW-0560">Oxidoreductase</keyword>
<keyword evidence="3" id="KW-0004">4Fe-4S</keyword>
<dbReference type="Gene3D" id="1.10.599.10">
    <property type="entry name" value="Aldehyde Ferredoxin Oxidoreductase Protein, subunit A, domain 3"/>
    <property type="match status" value="1"/>
</dbReference>
<dbReference type="InterPro" id="IPR001203">
    <property type="entry name" value="OxRdtase_Ald_Fedxn_C"/>
</dbReference>
<keyword evidence="4" id="KW-0479">Metal-binding</keyword>
<keyword evidence="7" id="KW-0411">Iron-sulfur</keyword>
<evidence type="ECO:0000256" key="3">
    <source>
        <dbReference type="ARBA" id="ARBA00022485"/>
    </source>
</evidence>
<feature type="domain" description="Aldehyde ferredoxin oxidoreductase N-terminal" evidence="9">
    <location>
        <begin position="37"/>
        <end position="235"/>
    </location>
</feature>
<dbReference type="InterPro" id="IPR036021">
    <property type="entry name" value="Tungsten_al_ferr_oxy-like_C"/>
</dbReference>
<dbReference type="SUPFAM" id="SSF56228">
    <property type="entry name" value="Aldehyde ferredoxin oxidoreductase, N-terminal domain"/>
    <property type="match status" value="1"/>
</dbReference>
<dbReference type="GO" id="GO:0016625">
    <property type="term" value="F:oxidoreductase activity, acting on the aldehyde or oxo group of donors, iron-sulfur protein as acceptor"/>
    <property type="evidence" value="ECO:0007669"/>
    <property type="project" value="InterPro"/>
</dbReference>
<gene>
    <name evidence="10" type="ORF">ENM11_04785</name>
</gene>
<dbReference type="GO" id="GO:0051539">
    <property type="term" value="F:4 iron, 4 sulfur cluster binding"/>
    <property type="evidence" value="ECO:0007669"/>
    <property type="project" value="UniProtKB-KW"/>
</dbReference>
<evidence type="ECO:0000256" key="4">
    <source>
        <dbReference type="ARBA" id="ARBA00022723"/>
    </source>
</evidence>
<dbReference type="InterPro" id="IPR036503">
    <property type="entry name" value="Ald_Fedxn_OxRdtase_N_sf"/>
</dbReference>